<keyword evidence="3" id="KW-1185">Reference proteome</keyword>
<dbReference type="AlphaFoldDB" id="A0AAW1NLS3"/>
<dbReference type="Proteomes" id="UP001465755">
    <property type="component" value="Unassembled WGS sequence"/>
</dbReference>
<dbReference type="EMBL" id="JALJOQ010000283">
    <property type="protein sequence ID" value="KAK9786059.1"/>
    <property type="molecule type" value="Genomic_DNA"/>
</dbReference>
<proteinExistence type="predicted"/>
<protein>
    <submittedName>
        <fullName evidence="2">Uncharacterized protein</fullName>
    </submittedName>
</protein>
<sequence length="162" mass="17371">MLTQRGSALRLHAPACAVQIAKRPLRAQRFAVSVRSAASDATAEAPAAAPETSTGPKAKLFKLLGSVADPIPAEELWSQAQAEGLKSKHFMKSMLNDLRKRGQVTTKPARGKSYGYILPEKWLALRKQVEKGDKIVEQATAKPAGLQSTDAPVGLKSRQGKS</sequence>
<evidence type="ECO:0000313" key="2">
    <source>
        <dbReference type="EMBL" id="KAK9786059.1"/>
    </source>
</evidence>
<gene>
    <name evidence="2" type="ORF">WJX73_001564</name>
</gene>
<evidence type="ECO:0000256" key="1">
    <source>
        <dbReference type="SAM" id="MobiDB-lite"/>
    </source>
</evidence>
<name>A0AAW1NLS3_9CHLO</name>
<evidence type="ECO:0000313" key="3">
    <source>
        <dbReference type="Proteomes" id="UP001465755"/>
    </source>
</evidence>
<organism evidence="2 3">
    <name type="scientific">Symbiochloris irregularis</name>
    <dbReference type="NCBI Taxonomy" id="706552"/>
    <lineage>
        <taxon>Eukaryota</taxon>
        <taxon>Viridiplantae</taxon>
        <taxon>Chlorophyta</taxon>
        <taxon>core chlorophytes</taxon>
        <taxon>Trebouxiophyceae</taxon>
        <taxon>Trebouxiales</taxon>
        <taxon>Trebouxiaceae</taxon>
        <taxon>Symbiochloris</taxon>
    </lineage>
</organism>
<accession>A0AAW1NLS3</accession>
<comment type="caution">
    <text evidence="2">The sequence shown here is derived from an EMBL/GenBank/DDBJ whole genome shotgun (WGS) entry which is preliminary data.</text>
</comment>
<reference evidence="2 3" key="1">
    <citation type="journal article" date="2024" name="Nat. Commun.">
        <title>Phylogenomics reveals the evolutionary origins of lichenization in chlorophyte algae.</title>
        <authorList>
            <person name="Puginier C."/>
            <person name="Libourel C."/>
            <person name="Otte J."/>
            <person name="Skaloud P."/>
            <person name="Haon M."/>
            <person name="Grisel S."/>
            <person name="Petersen M."/>
            <person name="Berrin J.G."/>
            <person name="Delaux P.M."/>
            <person name="Dal Grande F."/>
            <person name="Keller J."/>
        </authorList>
    </citation>
    <scope>NUCLEOTIDE SEQUENCE [LARGE SCALE GENOMIC DNA]</scope>
    <source>
        <strain evidence="2 3">SAG 2036</strain>
    </source>
</reference>
<feature type="region of interest" description="Disordered" evidence="1">
    <location>
        <begin position="140"/>
        <end position="162"/>
    </location>
</feature>